<comment type="caution">
    <text evidence="2">The sequence shown here is derived from an EMBL/GenBank/DDBJ whole genome shotgun (WGS) entry which is preliminary data.</text>
</comment>
<evidence type="ECO:0000313" key="3">
    <source>
        <dbReference type="Proteomes" id="UP000632535"/>
    </source>
</evidence>
<accession>A0ABQ2B9C0</accession>
<sequence>MRGRGFTRRRVKGRGPAGDIAAERLTGRAGRATLNASCTHERKEPPMYEAPRITEVGSVKDVTLEQQWAFDFDGDLFHKGNAS</sequence>
<dbReference type="NCBIfam" id="NF033521">
    <property type="entry name" value="lasso_leader_L3"/>
    <property type="match status" value="1"/>
</dbReference>
<organism evidence="2 3">
    <name type="scientific">Isoptericola cucumis</name>
    <dbReference type="NCBI Taxonomy" id="1776856"/>
    <lineage>
        <taxon>Bacteria</taxon>
        <taxon>Bacillati</taxon>
        <taxon>Actinomycetota</taxon>
        <taxon>Actinomycetes</taxon>
        <taxon>Micrococcales</taxon>
        <taxon>Promicromonosporaceae</taxon>
        <taxon>Isoptericola</taxon>
    </lineage>
</organism>
<feature type="compositionally biased region" description="Basic residues" evidence="1">
    <location>
        <begin position="1"/>
        <end position="13"/>
    </location>
</feature>
<proteinExistence type="predicted"/>
<name>A0ABQ2B9C0_9MICO</name>
<reference evidence="3" key="1">
    <citation type="journal article" date="2019" name="Int. J. Syst. Evol. Microbiol.">
        <title>The Global Catalogue of Microorganisms (GCM) 10K type strain sequencing project: providing services to taxonomists for standard genome sequencing and annotation.</title>
        <authorList>
            <consortium name="The Broad Institute Genomics Platform"/>
            <consortium name="The Broad Institute Genome Sequencing Center for Infectious Disease"/>
            <person name="Wu L."/>
            <person name="Ma J."/>
        </authorList>
    </citation>
    <scope>NUCLEOTIDE SEQUENCE [LARGE SCALE GENOMIC DNA]</scope>
    <source>
        <strain evidence="3">CCM 8653</strain>
    </source>
</reference>
<gene>
    <name evidence="2" type="ORF">GCM10007368_26630</name>
</gene>
<protein>
    <submittedName>
        <fullName evidence="2">Uncharacterized protein</fullName>
    </submittedName>
</protein>
<dbReference type="EMBL" id="BMDG01000009">
    <property type="protein sequence ID" value="GGI09530.1"/>
    <property type="molecule type" value="Genomic_DNA"/>
</dbReference>
<feature type="region of interest" description="Disordered" evidence="1">
    <location>
        <begin position="1"/>
        <end position="20"/>
    </location>
</feature>
<evidence type="ECO:0000256" key="1">
    <source>
        <dbReference type="SAM" id="MobiDB-lite"/>
    </source>
</evidence>
<keyword evidence="3" id="KW-1185">Reference proteome</keyword>
<evidence type="ECO:0000313" key="2">
    <source>
        <dbReference type="EMBL" id="GGI09530.1"/>
    </source>
</evidence>
<dbReference type="Proteomes" id="UP000632535">
    <property type="component" value="Unassembled WGS sequence"/>
</dbReference>